<dbReference type="InterPro" id="IPR002042">
    <property type="entry name" value="Uricase"/>
</dbReference>
<comment type="function">
    <text evidence="5 8">Catalyzes the oxidation of uric acid to 5-hydroxyisourate, which is further processed to form (S)-allantoin.</text>
</comment>
<dbReference type="AlphaFoldDB" id="A0A7S0GPB4"/>
<dbReference type="SUPFAM" id="SSF55620">
    <property type="entry name" value="Tetrahydrobiopterin biosynthesis enzymes-like"/>
    <property type="match status" value="2"/>
</dbReference>
<comment type="subcellular location">
    <subcellularLocation>
        <location evidence="5">Peroxisome</location>
    </subcellularLocation>
</comment>
<dbReference type="NCBIfam" id="TIGR03383">
    <property type="entry name" value="urate_oxi"/>
    <property type="match status" value="1"/>
</dbReference>
<dbReference type="PRINTS" id="PR00093">
    <property type="entry name" value="URICASE"/>
</dbReference>
<dbReference type="PANTHER" id="PTHR42874:SF1">
    <property type="entry name" value="URICASE"/>
    <property type="match status" value="1"/>
</dbReference>
<feature type="binding site" evidence="7">
    <location>
        <position position="60"/>
    </location>
    <ligand>
        <name>5-hydroxyisourate</name>
        <dbReference type="ChEBI" id="CHEBI:18072"/>
    </ligand>
</feature>
<name>A0A7S0GPB4_9EUKA</name>
<feature type="binding site" evidence="7">
    <location>
        <position position="256"/>
    </location>
    <ligand>
        <name>urate</name>
        <dbReference type="ChEBI" id="CHEBI:17775"/>
    </ligand>
</feature>
<sequence length="290" mass="32964">MSESKIKMTWQHHGKSRVRVGRRWVVGKENFFSEWKVENLIESECEEAYTESDNKGIVATDTQRNTCYYVANQMEKPCSPEEYAVAIAAHFLKTYKHLSKVTTTVELKPWTRVKLDGKDHAHGFVLDPSNGIHSAVVVHERNKDPEVSSKCTGLTVLKTTQSRFEGYIKDKFTLLPECKERMMASSVDAVWNYSKTPTKGYDTAYAGVVDVLKKEFFGPVEKGVHSYSIQQTLYDMGKQALKINAEVAKISLYMPNIHFLPTPPLVKFEDNVYVPVDEPHGVIHAEISRN</sequence>
<feature type="binding site" evidence="7">
    <location>
        <position position="256"/>
    </location>
    <ligand>
        <name>O2</name>
        <dbReference type="ChEBI" id="CHEBI:15379"/>
    </ligand>
</feature>
<evidence type="ECO:0000313" key="9">
    <source>
        <dbReference type="EMBL" id="CAD8436772.1"/>
    </source>
</evidence>
<feature type="binding site" evidence="7">
    <location>
        <position position="61"/>
    </location>
    <ligand>
        <name>urate</name>
        <dbReference type="ChEBI" id="CHEBI:17775"/>
    </ligand>
</feature>
<evidence type="ECO:0000256" key="7">
    <source>
        <dbReference type="PIRSR" id="PIRSR000241-2"/>
    </source>
</evidence>
<evidence type="ECO:0000256" key="3">
    <source>
        <dbReference type="ARBA" id="ARBA00022631"/>
    </source>
</evidence>
<gene>
    <name evidence="9" type="ORF">LAMO00422_LOCUS4152</name>
</gene>
<dbReference type="EMBL" id="HBEM01005917">
    <property type="protein sequence ID" value="CAD8436772.1"/>
    <property type="molecule type" value="Transcribed_RNA"/>
</dbReference>
<organism evidence="9">
    <name type="scientific">Amorphochlora amoebiformis</name>
    <dbReference type="NCBI Taxonomy" id="1561963"/>
    <lineage>
        <taxon>Eukaryota</taxon>
        <taxon>Sar</taxon>
        <taxon>Rhizaria</taxon>
        <taxon>Cercozoa</taxon>
        <taxon>Chlorarachniophyceae</taxon>
        <taxon>Amorphochlora</taxon>
    </lineage>
</organism>
<proteinExistence type="inferred from homology"/>
<dbReference type="GO" id="GO:0004846">
    <property type="term" value="F:urate oxidase activity"/>
    <property type="evidence" value="ECO:0007669"/>
    <property type="project" value="UniProtKB-EC"/>
</dbReference>
<feature type="binding site" evidence="7">
    <location>
        <position position="230"/>
    </location>
    <ligand>
        <name>urate</name>
        <dbReference type="ChEBI" id="CHEBI:17775"/>
    </ligand>
</feature>
<feature type="active site" description="Charge relay system" evidence="6">
    <location>
        <position position="258"/>
    </location>
</feature>
<accession>A0A7S0GPB4</accession>
<keyword evidence="4 5" id="KW-0560">Oxidoreductase</keyword>
<protein>
    <recommendedName>
        <fullName evidence="5 8">Uricase</fullName>
        <ecNumber evidence="5 8">1.7.3.3</ecNumber>
    </recommendedName>
    <alternativeName>
        <fullName evidence="5">Urate oxidase</fullName>
    </alternativeName>
</protein>
<comment type="pathway">
    <text evidence="1 5">Purine metabolism; urate degradation; (S)-allantoin from urate: step 1/3.</text>
</comment>
<dbReference type="Pfam" id="PF01014">
    <property type="entry name" value="Uricase"/>
    <property type="match status" value="2"/>
</dbReference>
<feature type="binding site" evidence="7">
    <location>
        <position position="60"/>
    </location>
    <ligand>
        <name>O2</name>
        <dbReference type="ChEBI" id="CHEBI:15379"/>
    </ligand>
</feature>
<comment type="catalytic activity">
    <reaction evidence="5 8">
        <text>urate + O2 + H2O = 5-hydroxyisourate + H2O2</text>
        <dbReference type="Rhea" id="RHEA:21368"/>
        <dbReference type="ChEBI" id="CHEBI:15377"/>
        <dbReference type="ChEBI" id="CHEBI:15379"/>
        <dbReference type="ChEBI" id="CHEBI:16240"/>
        <dbReference type="ChEBI" id="CHEBI:17775"/>
        <dbReference type="ChEBI" id="CHEBI:18072"/>
        <dbReference type="EC" id="1.7.3.3"/>
    </reaction>
</comment>
<dbReference type="GO" id="GO:0005777">
    <property type="term" value="C:peroxisome"/>
    <property type="evidence" value="ECO:0007669"/>
    <property type="project" value="UniProtKB-SubCell"/>
</dbReference>
<evidence type="ECO:0000256" key="8">
    <source>
        <dbReference type="RuleBase" id="RU004455"/>
    </source>
</evidence>
<dbReference type="GO" id="GO:0006145">
    <property type="term" value="P:purine nucleobase catabolic process"/>
    <property type="evidence" value="ECO:0007669"/>
    <property type="project" value="TreeGrafter"/>
</dbReference>
<feature type="binding site" evidence="7">
    <location>
        <position position="181"/>
    </location>
    <ligand>
        <name>5-hydroxyisourate</name>
        <dbReference type="ChEBI" id="CHEBI:18072"/>
    </ligand>
</feature>
<evidence type="ECO:0000256" key="5">
    <source>
        <dbReference type="PIRNR" id="PIRNR000241"/>
    </source>
</evidence>
<feature type="binding site" evidence="7">
    <location>
        <position position="164"/>
    </location>
    <ligand>
        <name>5-hydroxyisourate</name>
        <dbReference type="ChEBI" id="CHEBI:18072"/>
    </ligand>
</feature>
<feature type="binding site" evidence="7">
    <location>
        <position position="181"/>
    </location>
    <ligand>
        <name>urate</name>
        <dbReference type="ChEBI" id="CHEBI:17775"/>
    </ligand>
</feature>
<dbReference type="PANTHER" id="PTHR42874">
    <property type="entry name" value="URICASE"/>
    <property type="match status" value="1"/>
</dbReference>
<feature type="active site" description="Charge relay system" evidence="6">
    <location>
        <position position="60"/>
    </location>
</feature>
<dbReference type="UniPathway" id="UPA00394">
    <property type="reaction ID" value="UER00650"/>
</dbReference>
<feature type="active site" description="Charge relay system" evidence="6">
    <location>
        <position position="15"/>
    </location>
</feature>
<evidence type="ECO:0000256" key="4">
    <source>
        <dbReference type="ARBA" id="ARBA00023002"/>
    </source>
</evidence>
<reference evidence="9" key="1">
    <citation type="submission" date="2021-01" db="EMBL/GenBank/DDBJ databases">
        <authorList>
            <person name="Corre E."/>
            <person name="Pelletier E."/>
            <person name="Niang G."/>
            <person name="Scheremetjew M."/>
            <person name="Finn R."/>
            <person name="Kale V."/>
            <person name="Holt S."/>
            <person name="Cochrane G."/>
            <person name="Meng A."/>
            <person name="Brown T."/>
            <person name="Cohen L."/>
        </authorList>
    </citation>
    <scope>NUCLEOTIDE SEQUENCE</scope>
    <source>
        <strain evidence="9">CCMP2058</strain>
    </source>
</reference>
<keyword evidence="5" id="KW-0576">Peroxisome</keyword>
<dbReference type="PIRSF" id="PIRSF000241">
    <property type="entry name" value="Urate_oxidase"/>
    <property type="match status" value="1"/>
</dbReference>
<feature type="binding site" evidence="7">
    <location>
        <position position="230"/>
    </location>
    <ligand>
        <name>5-hydroxyisourate</name>
        <dbReference type="ChEBI" id="CHEBI:18072"/>
    </ligand>
</feature>
<keyword evidence="3 5" id="KW-0659">Purine metabolism</keyword>
<feature type="binding site" evidence="7">
    <location>
        <position position="164"/>
    </location>
    <ligand>
        <name>urate</name>
        <dbReference type="ChEBI" id="CHEBI:17775"/>
    </ligand>
</feature>
<dbReference type="GO" id="GO:0019628">
    <property type="term" value="P:urate catabolic process"/>
    <property type="evidence" value="ECO:0007669"/>
    <property type="project" value="UniProtKB-UniPathway"/>
</dbReference>
<evidence type="ECO:0000256" key="2">
    <source>
        <dbReference type="ARBA" id="ARBA00009760"/>
    </source>
</evidence>
<evidence type="ECO:0000256" key="6">
    <source>
        <dbReference type="PIRSR" id="PIRSR000241-1"/>
    </source>
</evidence>
<feature type="binding site" evidence="7">
    <location>
        <position position="256"/>
    </location>
    <ligand>
        <name>5-hydroxyisourate</name>
        <dbReference type="ChEBI" id="CHEBI:18072"/>
    </ligand>
</feature>
<feature type="binding site" evidence="7">
    <location>
        <position position="60"/>
    </location>
    <ligand>
        <name>urate</name>
        <dbReference type="ChEBI" id="CHEBI:17775"/>
    </ligand>
</feature>
<comment type="similarity">
    <text evidence="2 5 8">Belongs to the uricase family.</text>
</comment>
<dbReference type="Gene3D" id="3.10.270.10">
    <property type="entry name" value="Urate Oxidase"/>
    <property type="match status" value="1"/>
</dbReference>
<evidence type="ECO:0000256" key="1">
    <source>
        <dbReference type="ARBA" id="ARBA00004831"/>
    </source>
</evidence>
<dbReference type="InterPro" id="IPR019842">
    <property type="entry name" value="Uricase_CS"/>
</dbReference>
<dbReference type="PROSITE" id="PS00366">
    <property type="entry name" value="URICASE"/>
    <property type="match status" value="1"/>
</dbReference>
<dbReference type="EC" id="1.7.3.3" evidence="5 8"/>
<feature type="binding site" evidence="7">
    <location>
        <position position="61"/>
    </location>
    <ligand>
        <name>5-hydroxyisourate</name>
        <dbReference type="ChEBI" id="CHEBI:18072"/>
    </ligand>
</feature>